<evidence type="ECO:0000256" key="7">
    <source>
        <dbReference type="ARBA" id="ARBA00023163"/>
    </source>
</evidence>
<feature type="region of interest" description="Disordered" evidence="9">
    <location>
        <begin position="211"/>
        <end position="244"/>
    </location>
</feature>
<dbReference type="FunFam" id="3.30.160.60:FF:000554">
    <property type="entry name" value="protein indeterminate-domain 12-like"/>
    <property type="match status" value="1"/>
</dbReference>
<keyword evidence="2" id="KW-0677">Repeat</keyword>
<dbReference type="Gene3D" id="3.30.160.60">
    <property type="entry name" value="Classic Zinc Finger"/>
    <property type="match status" value="1"/>
</dbReference>
<evidence type="ECO:0000256" key="2">
    <source>
        <dbReference type="ARBA" id="ARBA00022737"/>
    </source>
</evidence>
<dbReference type="InterPro" id="IPR055186">
    <property type="entry name" value="C2H2-2nd_BIRD-IDD"/>
</dbReference>
<keyword evidence="12" id="KW-1185">Reference proteome</keyword>
<evidence type="ECO:0000259" key="10">
    <source>
        <dbReference type="PROSITE" id="PS50157"/>
    </source>
</evidence>
<feature type="domain" description="C2H2-type" evidence="10">
    <location>
        <begin position="60"/>
        <end position="82"/>
    </location>
</feature>
<organism evidence="11 12">
    <name type="scientific">Rubroshorea leprosula</name>
    <dbReference type="NCBI Taxonomy" id="152421"/>
    <lineage>
        <taxon>Eukaryota</taxon>
        <taxon>Viridiplantae</taxon>
        <taxon>Streptophyta</taxon>
        <taxon>Embryophyta</taxon>
        <taxon>Tracheophyta</taxon>
        <taxon>Spermatophyta</taxon>
        <taxon>Magnoliopsida</taxon>
        <taxon>eudicotyledons</taxon>
        <taxon>Gunneridae</taxon>
        <taxon>Pentapetalae</taxon>
        <taxon>rosids</taxon>
        <taxon>malvids</taxon>
        <taxon>Malvales</taxon>
        <taxon>Dipterocarpaceae</taxon>
        <taxon>Rubroshorea</taxon>
    </lineage>
</organism>
<keyword evidence="6" id="KW-0238">DNA-binding</keyword>
<feature type="compositionally biased region" description="Polar residues" evidence="9">
    <location>
        <begin position="1"/>
        <end position="26"/>
    </location>
</feature>
<dbReference type="Proteomes" id="UP001054252">
    <property type="component" value="Unassembled WGS sequence"/>
</dbReference>
<feature type="region of interest" description="Disordered" evidence="9">
    <location>
        <begin position="333"/>
        <end position="370"/>
    </location>
</feature>
<dbReference type="Pfam" id="PF12874">
    <property type="entry name" value="zf-met"/>
    <property type="match status" value="1"/>
</dbReference>
<proteinExistence type="predicted"/>
<keyword evidence="3 8" id="KW-0863">Zinc-finger</keyword>
<feature type="compositionally biased region" description="Basic residues" evidence="9">
    <location>
        <begin position="892"/>
        <end position="903"/>
    </location>
</feature>
<dbReference type="Pfam" id="PF22992">
    <property type="entry name" value="C2CH-4th_BIRD-IDD"/>
    <property type="match status" value="1"/>
</dbReference>
<dbReference type="PROSITE" id="PS00028">
    <property type="entry name" value="ZINC_FINGER_C2H2_1"/>
    <property type="match status" value="1"/>
</dbReference>
<protein>
    <recommendedName>
        <fullName evidence="10">C2H2-type domain-containing protein</fullName>
    </recommendedName>
</protein>
<evidence type="ECO:0000313" key="12">
    <source>
        <dbReference type="Proteomes" id="UP001054252"/>
    </source>
</evidence>
<dbReference type="GO" id="GO:0003700">
    <property type="term" value="F:DNA-binding transcription factor activity"/>
    <property type="evidence" value="ECO:0007669"/>
    <property type="project" value="TreeGrafter"/>
</dbReference>
<dbReference type="GO" id="GO:0005634">
    <property type="term" value="C:nucleus"/>
    <property type="evidence" value="ECO:0007669"/>
    <property type="project" value="TreeGrafter"/>
</dbReference>
<dbReference type="EMBL" id="BPVZ01000084">
    <property type="protein sequence ID" value="GKV29881.1"/>
    <property type="molecule type" value="Genomic_DNA"/>
</dbReference>
<dbReference type="InterPro" id="IPR031140">
    <property type="entry name" value="IDD1-16"/>
</dbReference>
<keyword evidence="4" id="KW-0862">Zinc</keyword>
<keyword evidence="7" id="KW-0804">Transcription</keyword>
<reference evidence="11 12" key="1">
    <citation type="journal article" date="2021" name="Commun. Biol.">
        <title>The genome of Shorea leprosula (Dipterocarpaceae) highlights the ecological relevance of drought in aseasonal tropical rainforests.</title>
        <authorList>
            <person name="Ng K.K.S."/>
            <person name="Kobayashi M.J."/>
            <person name="Fawcett J.A."/>
            <person name="Hatakeyama M."/>
            <person name="Paape T."/>
            <person name="Ng C.H."/>
            <person name="Ang C.C."/>
            <person name="Tnah L.H."/>
            <person name="Lee C.T."/>
            <person name="Nishiyama T."/>
            <person name="Sese J."/>
            <person name="O'Brien M.J."/>
            <person name="Copetti D."/>
            <person name="Mohd Noor M.I."/>
            <person name="Ong R.C."/>
            <person name="Putra M."/>
            <person name="Sireger I.Z."/>
            <person name="Indrioko S."/>
            <person name="Kosugi Y."/>
            <person name="Izuno A."/>
            <person name="Isagi Y."/>
            <person name="Lee S.L."/>
            <person name="Shimizu K.K."/>
        </authorList>
    </citation>
    <scope>NUCLEOTIDE SEQUENCE [LARGE SCALE GENOMIC DNA]</scope>
    <source>
        <strain evidence="11">214</strain>
    </source>
</reference>
<evidence type="ECO:0000256" key="6">
    <source>
        <dbReference type="ARBA" id="ARBA00023125"/>
    </source>
</evidence>
<feature type="compositionally biased region" description="Polar residues" evidence="9">
    <location>
        <begin position="407"/>
        <end position="419"/>
    </location>
</feature>
<dbReference type="InterPro" id="IPR036236">
    <property type="entry name" value="Znf_C2H2_sf"/>
</dbReference>
<feature type="region of interest" description="Disordered" evidence="9">
    <location>
        <begin position="843"/>
        <end position="903"/>
    </location>
</feature>
<keyword evidence="5" id="KW-0805">Transcription regulation</keyword>
<dbReference type="InterPro" id="IPR055187">
    <property type="entry name" value="C2CH-3rd_BIRD-IDD"/>
</dbReference>
<dbReference type="GO" id="GO:0008270">
    <property type="term" value="F:zinc ion binding"/>
    <property type="evidence" value="ECO:0007669"/>
    <property type="project" value="UniProtKB-KW"/>
</dbReference>
<dbReference type="SUPFAM" id="SSF57667">
    <property type="entry name" value="beta-beta-alpha zinc fingers"/>
    <property type="match status" value="1"/>
</dbReference>
<feature type="region of interest" description="Disordered" evidence="9">
    <location>
        <begin position="407"/>
        <end position="461"/>
    </location>
</feature>
<dbReference type="InterPro" id="IPR055185">
    <property type="entry name" value="C2CH-4th_BIRD-IDD"/>
</dbReference>
<dbReference type="Pfam" id="PF03108">
    <property type="entry name" value="DBD_Tnp_Mut"/>
    <property type="match status" value="1"/>
</dbReference>
<feature type="compositionally biased region" description="Low complexity" evidence="9">
    <location>
        <begin position="213"/>
        <end position="222"/>
    </location>
</feature>
<evidence type="ECO:0000256" key="8">
    <source>
        <dbReference type="PROSITE-ProRule" id="PRU00042"/>
    </source>
</evidence>
<gene>
    <name evidence="11" type="ORF">SLEP1_g38759</name>
</gene>
<dbReference type="Pfam" id="PF22996">
    <property type="entry name" value="C2H2-2nd_BIRD-IDD"/>
    <property type="match status" value="1"/>
</dbReference>
<dbReference type="Pfam" id="PF22995">
    <property type="entry name" value="C2CH-3rd_BIRD-IDD"/>
    <property type="match status" value="1"/>
</dbReference>
<accession>A0AAV5KY36</accession>
<dbReference type="GO" id="GO:0003677">
    <property type="term" value="F:DNA binding"/>
    <property type="evidence" value="ECO:0007669"/>
    <property type="project" value="UniProtKB-KW"/>
</dbReference>
<comment type="caution">
    <text evidence="11">The sequence shown here is derived from an EMBL/GenBank/DDBJ whole genome shotgun (WGS) entry which is preliminary data.</text>
</comment>
<feature type="region of interest" description="Disordered" evidence="9">
    <location>
        <begin position="783"/>
        <end position="806"/>
    </location>
</feature>
<evidence type="ECO:0000256" key="1">
    <source>
        <dbReference type="ARBA" id="ARBA00022723"/>
    </source>
</evidence>
<dbReference type="PANTHER" id="PTHR10593">
    <property type="entry name" value="SERINE/THREONINE-PROTEIN KINASE RIO"/>
    <property type="match status" value="1"/>
</dbReference>
<dbReference type="FunFam" id="3.30.160.60:FF:000131">
    <property type="entry name" value="protein indeterminate-domain 5, chloroplastic-like"/>
    <property type="match status" value="1"/>
</dbReference>
<dbReference type="SMART" id="SM00355">
    <property type="entry name" value="ZnF_C2H2"/>
    <property type="match status" value="3"/>
</dbReference>
<sequence length="903" mass="102065">MMEMENSSPMTVSGEASASSSGNQIQAPPPKKKRNLPGMPDPDAEVIALSPASLLATNRFVCEICNKGFQRDQNLQLHRRGHNLPWKLRQRTSKEIRKRVYVCPEPTCVHHNPSRALGDLTGIKKHFCRKHGEKKWKCERCSKKYAVQSDWKAHMKTCGTREYKCDCGTIFSRRDSFVTHRAFCDALAEATAKAKPLPIKSGTAAYQEDTKTTVKNTVTTTTSPPPLTPSSSAVSPGLSNQSPEDGVVQIVNDDSVREVLEIINVVNVIHVYILHIPDFAHVEQEVLLLPTPGDDQKEDNDNASDNVQLNITEESVGTDDGAVANVTKEGVSVETHDGDAVSDDGVRVESDDDEEDHIINVPKLTNNEDEKTLQARKNVKFFSNIEDNIEKDLEPPTVDVKYSDAQYSDAHTTTSSSARGPSRQHLDEVDEIESDEEDSYLSTSDNEASKAKHGKRRRTTYKVYQEPRDDETLDIRLGMMFINKQQFRDAVNKWNLKQRRDIKWIKNNNIRCKASCVKAPDCPWQIYLAMDQPTESWMVKTFVSKHACHWKELSVELSDHQLKKVKEKIGKAFEGDCKMEYVGCRRVIGLDGAFLKGAFKGVLLVVVSRDANNQMYPLAWVAVEDAEHRTCARHKYANIRKNNGGKELKVAFWRCVEANTEHDFNRALTELGRIKPSAIPTIMITRPRYAVTVIDHRQQNDEDYVVHWYSKQMFMASYESKVLVIEGMNQWKEIKMPPIQPPNPRKMPSRPKKKRQLEEWEGNTSVGRKGRLMTCQKFFKRGHNSRSCKGVPPNIDQATAQKEQPQGVDENIGVNVENPMSQVEDPFSQVFNEAPTPKICRQTTRRKHEVCEGSSKNAQSWKRAKKDCATTTTGLSQSQAATTSVVKDKGKQPKKPRQPKKKP</sequence>
<feature type="compositionally biased region" description="Basic residues" evidence="9">
    <location>
        <begin position="451"/>
        <end position="460"/>
    </location>
</feature>
<evidence type="ECO:0000313" key="11">
    <source>
        <dbReference type="EMBL" id="GKV29881.1"/>
    </source>
</evidence>
<feature type="region of interest" description="Disordered" evidence="9">
    <location>
        <begin position="1"/>
        <end position="43"/>
    </location>
</feature>
<evidence type="ECO:0000256" key="9">
    <source>
        <dbReference type="SAM" id="MobiDB-lite"/>
    </source>
</evidence>
<dbReference type="PROSITE" id="PS50157">
    <property type="entry name" value="ZINC_FINGER_C2H2_2"/>
    <property type="match status" value="1"/>
</dbReference>
<dbReference type="InterPro" id="IPR013087">
    <property type="entry name" value="Znf_C2H2_type"/>
</dbReference>
<feature type="compositionally biased region" description="Basic and acidic residues" evidence="9">
    <location>
        <begin position="334"/>
        <end position="349"/>
    </location>
</feature>
<feature type="compositionally biased region" description="Polar residues" evidence="9">
    <location>
        <begin position="869"/>
        <end position="885"/>
    </location>
</feature>
<evidence type="ECO:0000256" key="3">
    <source>
        <dbReference type="ARBA" id="ARBA00022771"/>
    </source>
</evidence>
<evidence type="ECO:0000256" key="5">
    <source>
        <dbReference type="ARBA" id="ARBA00023015"/>
    </source>
</evidence>
<dbReference type="PANTHER" id="PTHR10593:SF190">
    <property type="entry name" value="C2H2-TYPE DOMAIN-CONTAINING PROTEIN"/>
    <property type="match status" value="1"/>
</dbReference>
<feature type="region of interest" description="Disordered" evidence="9">
    <location>
        <begin position="736"/>
        <end position="764"/>
    </location>
</feature>
<keyword evidence="1" id="KW-0479">Metal-binding</keyword>
<name>A0AAV5KY36_9ROSI</name>
<evidence type="ECO:0000256" key="4">
    <source>
        <dbReference type="ARBA" id="ARBA00022833"/>
    </source>
</evidence>
<dbReference type="AlphaFoldDB" id="A0AAV5KY36"/>
<dbReference type="InterPro" id="IPR004332">
    <property type="entry name" value="Transposase_MuDR"/>
</dbReference>
<feature type="compositionally biased region" description="Acidic residues" evidence="9">
    <location>
        <begin position="428"/>
        <end position="439"/>
    </location>
</feature>